<dbReference type="EMBL" id="JACXVP010000006">
    <property type="protein sequence ID" value="KAG5601054.1"/>
    <property type="molecule type" value="Genomic_DNA"/>
</dbReference>
<gene>
    <name evidence="2" type="ORF">H5410_032424</name>
</gene>
<name>A0A9J5YQ98_SOLCO</name>
<evidence type="ECO:0000313" key="3">
    <source>
        <dbReference type="Proteomes" id="UP000824120"/>
    </source>
</evidence>
<feature type="compositionally biased region" description="Basic residues" evidence="1">
    <location>
        <begin position="47"/>
        <end position="66"/>
    </location>
</feature>
<evidence type="ECO:0000313" key="2">
    <source>
        <dbReference type="EMBL" id="KAG5601054.1"/>
    </source>
</evidence>
<evidence type="ECO:0000256" key="1">
    <source>
        <dbReference type="SAM" id="MobiDB-lite"/>
    </source>
</evidence>
<keyword evidence="3" id="KW-1185">Reference proteome</keyword>
<feature type="region of interest" description="Disordered" evidence="1">
    <location>
        <begin position="1"/>
        <end position="66"/>
    </location>
</feature>
<feature type="compositionally biased region" description="Basic and acidic residues" evidence="1">
    <location>
        <begin position="1"/>
        <end position="30"/>
    </location>
</feature>
<sequence>MDNKTREVSNEVGELNKEEDSASKQEEIKESHKKNTRSRGNFIGRKIEKKRYKGGRRDRKKYRLGC</sequence>
<dbReference type="AlphaFoldDB" id="A0A9J5YQ98"/>
<reference evidence="2 3" key="1">
    <citation type="submission" date="2020-09" db="EMBL/GenBank/DDBJ databases">
        <title>De no assembly of potato wild relative species, Solanum commersonii.</title>
        <authorList>
            <person name="Cho K."/>
        </authorList>
    </citation>
    <scope>NUCLEOTIDE SEQUENCE [LARGE SCALE GENOMIC DNA]</scope>
    <source>
        <strain evidence="2">LZ3.2</strain>
        <tissue evidence="2">Leaf</tissue>
    </source>
</reference>
<comment type="caution">
    <text evidence="2">The sequence shown here is derived from an EMBL/GenBank/DDBJ whole genome shotgun (WGS) entry which is preliminary data.</text>
</comment>
<proteinExistence type="predicted"/>
<dbReference type="Proteomes" id="UP000824120">
    <property type="component" value="Chromosome 6"/>
</dbReference>
<accession>A0A9J5YQ98</accession>
<organism evidence="2 3">
    <name type="scientific">Solanum commersonii</name>
    <name type="common">Commerson's wild potato</name>
    <name type="synonym">Commerson's nightshade</name>
    <dbReference type="NCBI Taxonomy" id="4109"/>
    <lineage>
        <taxon>Eukaryota</taxon>
        <taxon>Viridiplantae</taxon>
        <taxon>Streptophyta</taxon>
        <taxon>Embryophyta</taxon>
        <taxon>Tracheophyta</taxon>
        <taxon>Spermatophyta</taxon>
        <taxon>Magnoliopsida</taxon>
        <taxon>eudicotyledons</taxon>
        <taxon>Gunneridae</taxon>
        <taxon>Pentapetalae</taxon>
        <taxon>asterids</taxon>
        <taxon>lamiids</taxon>
        <taxon>Solanales</taxon>
        <taxon>Solanaceae</taxon>
        <taxon>Solanoideae</taxon>
        <taxon>Solaneae</taxon>
        <taxon>Solanum</taxon>
    </lineage>
</organism>
<protein>
    <submittedName>
        <fullName evidence="2">Uncharacterized protein</fullName>
    </submittedName>
</protein>